<evidence type="ECO:0000256" key="1">
    <source>
        <dbReference type="ARBA" id="ARBA00004141"/>
    </source>
</evidence>
<gene>
    <name evidence="7" type="ORF">COT92_02100</name>
</gene>
<feature type="transmembrane region" description="Helical" evidence="5">
    <location>
        <begin position="108"/>
        <end position="135"/>
    </location>
</feature>
<proteinExistence type="inferred from homology"/>
<dbReference type="Pfam" id="PF01061">
    <property type="entry name" value="ABC2_membrane"/>
    <property type="match status" value="1"/>
</dbReference>
<organism evidence="7 8">
    <name type="scientific">Candidatus Doudnabacteria bacterium CG10_big_fil_rev_8_21_14_0_10_42_18</name>
    <dbReference type="NCBI Taxonomy" id="1974552"/>
    <lineage>
        <taxon>Bacteria</taxon>
        <taxon>Candidatus Doudnaibacteriota</taxon>
    </lineage>
</organism>
<feature type="transmembrane region" description="Helical" evidence="5">
    <location>
        <begin position="231"/>
        <end position="253"/>
    </location>
</feature>
<keyword evidence="5" id="KW-0813">Transport</keyword>
<keyword evidence="2 5" id="KW-0812">Transmembrane</keyword>
<evidence type="ECO:0000313" key="7">
    <source>
        <dbReference type="EMBL" id="PIR96252.1"/>
    </source>
</evidence>
<dbReference type="InterPro" id="IPR047817">
    <property type="entry name" value="ABC2_TM_bact-type"/>
</dbReference>
<evidence type="ECO:0000313" key="8">
    <source>
        <dbReference type="Proteomes" id="UP000230922"/>
    </source>
</evidence>
<keyword evidence="4 5" id="KW-0472">Membrane</keyword>
<sequence length="257" mass="28734">MNLNKLTETPMLSIKELFKSNFKIIYRDKSGFFWTVFMPAGIYIALSLLPINSAIDTNLKYSNYVLPGIIAMTIMQGGIYGLAYWMTDLKARGVIKRFLVTPIKMSELIFSLLASRVIVMIGQVVIITLLGVLFFRTNFAGNYISTLILTLLGGSIFLLVGLLISNYSTSYQSAAPLTSAIGLPLTFLGNIFYPIEALPNALEKIARFLPITYLADGLRTSYLYAFDIRTILPSIVGLIIWFVILLLVTIKVFRLKE</sequence>
<dbReference type="GO" id="GO:0043190">
    <property type="term" value="C:ATP-binding cassette (ABC) transporter complex"/>
    <property type="evidence" value="ECO:0007669"/>
    <property type="project" value="InterPro"/>
</dbReference>
<dbReference type="InterPro" id="IPR013525">
    <property type="entry name" value="ABC2_TM"/>
</dbReference>
<comment type="similarity">
    <text evidence="5">Belongs to the ABC-2 integral membrane protein family.</text>
</comment>
<feature type="transmembrane region" description="Helical" evidence="5">
    <location>
        <begin position="141"/>
        <end position="164"/>
    </location>
</feature>
<dbReference type="PIRSF" id="PIRSF006648">
    <property type="entry name" value="DrrB"/>
    <property type="match status" value="1"/>
</dbReference>
<evidence type="ECO:0000256" key="5">
    <source>
        <dbReference type="RuleBase" id="RU361157"/>
    </source>
</evidence>
<evidence type="ECO:0000256" key="4">
    <source>
        <dbReference type="ARBA" id="ARBA00023136"/>
    </source>
</evidence>
<dbReference type="PANTHER" id="PTHR43027">
    <property type="entry name" value="DOXORUBICIN RESISTANCE ABC TRANSPORTER PERMEASE PROTEIN DRRC-RELATED"/>
    <property type="match status" value="1"/>
</dbReference>
<dbReference type="GO" id="GO:0140359">
    <property type="term" value="F:ABC-type transporter activity"/>
    <property type="evidence" value="ECO:0007669"/>
    <property type="project" value="InterPro"/>
</dbReference>
<name>A0A2H0VAX7_9BACT</name>
<comment type="caution">
    <text evidence="7">The sequence shown here is derived from an EMBL/GenBank/DDBJ whole genome shotgun (WGS) entry which is preliminary data.</text>
</comment>
<dbReference type="InterPro" id="IPR052902">
    <property type="entry name" value="ABC-2_transporter"/>
</dbReference>
<protein>
    <recommendedName>
        <fullName evidence="5">Transport permease protein</fullName>
    </recommendedName>
</protein>
<comment type="subcellular location">
    <subcellularLocation>
        <location evidence="5">Cell membrane</location>
        <topology evidence="5">Multi-pass membrane protein</topology>
    </subcellularLocation>
    <subcellularLocation>
        <location evidence="1">Membrane</location>
        <topology evidence="1">Multi-pass membrane protein</topology>
    </subcellularLocation>
</comment>
<reference evidence="8" key="1">
    <citation type="submission" date="2017-09" db="EMBL/GenBank/DDBJ databases">
        <title>Depth-based differentiation of microbial function through sediment-hosted aquifers and enrichment of novel symbionts in the deep terrestrial subsurface.</title>
        <authorList>
            <person name="Probst A.J."/>
            <person name="Ladd B."/>
            <person name="Jarett J.K."/>
            <person name="Geller-Mcgrath D.E."/>
            <person name="Sieber C.M.K."/>
            <person name="Emerson J.B."/>
            <person name="Anantharaman K."/>
            <person name="Thomas B.C."/>
            <person name="Malmstrom R."/>
            <person name="Stieglmeier M."/>
            <person name="Klingl A."/>
            <person name="Woyke T."/>
            <person name="Ryan C.M."/>
            <person name="Banfield J.F."/>
        </authorList>
    </citation>
    <scope>NUCLEOTIDE SEQUENCE [LARGE SCALE GENOMIC DNA]</scope>
</reference>
<evidence type="ECO:0000259" key="6">
    <source>
        <dbReference type="PROSITE" id="PS51012"/>
    </source>
</evidence>
<dbReference type="InterPro" id="IPR000412">
    <property type="entry name" value="ABC_2_transport"/>
</dbReference>
<dbReference type="Proteomes" id="UP000230922">
    <property type="component" value="Unassembled WGS sequence"/>
</dbReference>
<dbReference type="PANTHER" id="PTHR43027:SF2">
    <property type="entry name" value="TRANSPORT PERMEASE PROTEIN"/>
    <property type="match status" value="1"/>
</dbReference>
<feature type="transmembrane region" description="Helical" evidence="5">
    <location>
        <begin position="32"/>
        <end position="52"/>
    </location>
</feature>
<keyword evidence="3 5" id="KW-1133">Transmembrane helix</keyword>
<evidence type="ECO:0000256" key="3">
    <source>
        <dbReference type="ARBA" id="ARBA00022989"/>
    </source>
</evidence>
<dbReference type="EMBL" id="PFAK01000037">
    <property type="protein sequence ID" value="PIR96252.1"/>
    <property type="molecule type" value="Genomic_DNA"/>
</dbReference>
<dbReference type="PROSITE" id="PS51012">
    <property type="entry name" value="ABC_TM2"/>
    <property type="match status" value="1"/>
</dbReference>
<keyword evidence="5" id="KW-1003">Cell membrane</keyword>
<feature type="transmembrane region" description="Helical" evidence="5">
    <location>
        <begin position="64"/>
        <end position="87"/>
    </location>
</feature>
<feature type="transmembrane region" description="Helical" evidence="5">
    <location>
        <begin position="176"/>
        <end position="195"/>
    </location>
</feature>
<evidence type="ECO:0000256" key="2">
    <source>
        <dbReference type="ARBA" id="ARBA00022692"/>
    </source>
</evidence>
<feature type="domain" description="ABC transmembrane type-2" evidence="6">
    <location>
        <begin position="30"/>
        <end position="256"/>
    </location>
</feature>
<accession>A0A2H0VAX7</accession>
<dbReference type="AlphaFoldDB" id="A0A2H0VAX7"/>